<comment type="subunit">
    <text evidence="2">Monomer. Binds 30S ribosomal subunits, but not 50S ribosomal subunits or 70S ribosomes.</text>
</comment>
<comment type="subcellular location">
    <subcellularLocation>
        <location evidence="2">Cytoplasm</location>
    </subcellularLocation>
</comment>
<dbReference type="Pfam" id="PF02033">
    <property type="entry name" value="RBFA"/>
    <property type="match status" value="1"/>
</dbReference>
<reference evidence="3" key="1">
    <citation type="submission" date="2019-02" db="EMBL/GenBank/DDBJ databases">
        <authorList>
            <person name="Gruber-Vodicka R. H."/>
            <person name="Seah K. B. B."/>
        </authorList>
    </citation>
    <scope>NUCLEOTIDE SEQUENCE</scope>
    <source>
        <strain evidence="3">BECK_BZ131</strain>
    </source>
</reference>
<dbReference type="GO" id="GO:0043024">
    <property type="term" value="F:ribosomal small subunit binding"/>
    <property type="evidence" value="ECO:0007669"/>
    <property type="project" value="TreeGrafter"/>
</dbReference>
<organism evidence="3">
    <name type="scientific">Candidatus Kentrum sp. FW</name>
    <dbReference type="NCBI Taxonomy" id="2126338"/>
    <lineage>
        <taxon>Bacteria</taxon>
        <taxon>Pseudomonadati</taxon>
        <taxon>Pseudomonadota</taxon>
        <taxon>Gammaproteobacteria</taxon>
        <taxon>Candidatus Kentrum</taxon>
    </lineage>
</organism>
<proteinExistence type="inferred from homology"/>
<dbReference type="NCBIfam" id="TIGR00082">
    <property type="entry name" value="rbfA"/>
    <property type="match status" value="1"/>
</dbReference>
<dbReference type="HAMAP" id="MF_00003">
    <property type="entry name" value="RbfA"/>
    <property type="match status" value="1"/>
</dbReference>
<keyword evidence="2" id="KW-0963">Cytoplasm</keyword>
<comment type="function">
    <text evidence="2">One of several proteins that assist in the late maturation steps of the functional core of the 30S ribosomal subunit. Associates with free 30S ribosomal subunits (but not with 30S subunits that are part of 70S ribosomes or polysomes). Required for efficient processing of 16S rRNA. May interact with the 5'-terminal helix region of 16S rRNA.</text>
</comment>
<dbReference type="GO" id="GO:0030490">
    <property type="term" value="P:maturation of SSU-rRNA"/>
    <property type="evidence" value="ECO:0007669"/>
    <property type="project" value="UniProtKB-UniRule"/>
</dbReference>
<dbReference type="Gene3D" id="3.30.300.20">
    <property type="match status" value="1"/>
</dbReference>
<gene>
    <name evidence="2" type="primary">rbfA</name>
    <name evidence="3" type="ORF">BECKFW1821C_GA0114237_103411</name>
</gene>
<comment type="similarity">
    <text evidence="2">Belongs to the RbfA family.</text>
</comment>
<sequence>MPREFSRTERVAYQIQRELAALLVREVSDPRLRDLTISEVRIGRDLSQATVYFTVEDPAKAQETLAALRRASGFLRKCLANRVRTKSVPKLQFVFDRSFDQATHLLALIEKAVANDA</sequence>
<protein>
    <recommendedName>
        <fullName evidence="2">Ribosome-binding factor A</fullName>
    </recommendedName>
</protein>
<dbReference type="InterPro" id="IPR015946">
    <property type="entry name" value="KH_dom-like_a/b"/>
</dbReference>
<dbReference type="PANTHER" id="PTHR33515:SF1">
    <property type="entry name" value="RIBOSOME-BINDING FACTOR A, CHLOROPLASTIC-RELATED"/>
    <property type="match status" value="1"/>
</dbReference>
<accession>A0A450TUC7</accession>
<dbReference type="EMBL" id="CAADFE010000034">
    <property type="protein sequence ID" value="VFJ72461.1"/>
    <property type="molecule type" value="Genomic_DNA"/>
</dbReference>
<dbReference type="GO" id="GO:0005829">
    <property type="term" value="C:cytosol"/>
    <property type="evidence" value="ECO:0007669"/>
    <property type="project" value="TreeGrafter"/>
</dbReference>
<evidence type="ECO:0000256" key="1">
    <source>
        <dbReference type="ARBA" id="ARBA00022517"/>
    </source>
</evidence>
<name>A0A450TUC7_9GAMM</name>
<dbReference type="SUPFAM" id="SSF89919">
    <property type="entry name" value="Ribosome-binding factor A, RbfA"/>
    <property type="match status" value="1"/>
</dbReference>
<dbReference type="InterPro" id="IPR000238">
    <property type="entry name" value="RbfA"/>
</dbReference>
<dbReference type="AlphaFoldDB" id="A0A450TUC7"/>
<evidence type="ECO:0000313" key="3">
    <source>
        <dbReference type="EMBL" id="VFJ72461.1"/>
    </source>
</evidence>
<dbReference type="InterPro" id="IPR023799">
    <property type="entry name" value="RbfA_dom_sf"/>
</dbReference>
<dbReference type="PANTHER" id="PTHR33515">
    <property type="entry name" value="RIBOSOME-BINDING FACTOR A, CHLOROPLASTIC-RELATED"/>
    <property type="match status" value="1"/>
</dbReference>
<keyword evidence="1 2" id="KW-0690">Ribosome biogenesis</keyword>
<evidence type="ECO:0000256" key="2">
    <source>
        <dbReference type="HAMAP-Rule" id="MF_00003"/>
    </source>
</evidence>